<evidence type="ECO:0000313" key="4">
    <source>
        <dbReference type="Proteomes" id="UP000626109"/>
    </source>
</evidence>
<dbReference type="InterPro" id="IPR002048">
    <property type="entry name" value="EF_hand_dom"/>
</dbReference>
<dbReference type="InterPro" id="IPR018247">
    <property type="entry name" value="EF_Hand_1_Ca_BS"/>
</dbReference>
<accession>A0A813L5M3</accession>
<dbReference type="Pfam" id="PF13499">
    <property type="entry name" value="EF-hand_7"/>
    <property type="match status" value="1"/>
</dbReference>
<dbReference type="InterPro" id="IPR011992">
    <property type="entry name" value="EF-hand-dom_pair"/>
</dbReference>
<organism evidence="3 4">
    <name type="scientific">Polarella glacialis</name>
    <name type="common">Dinoflagellate</name>
    <dbReference type="NCBI Taxonomy" id="89957"/>
    <lineage>
        <taxon>Eukaryota</taxon>
        <taxon>Sar</taxon>
        <taxon>Alveolata</taxon>
        <taxon>Dinophyceae</taxon>
        <taxon>Suessiales</taxon>
        <taxon>Suessiaceae</taxon>
        <taxon>Polarella</taxon>
    </lineage>
</organism>
<protein>
    <recommendedName>
        <fullName evidence="2">EF-hand domain-containing protein</fullName>
    </recommendedName>
</protein>
<gene>
    <name evidence="3" type="ORF">PGLA2088_LOCUS40085</name>
</gene>
<reference evidence="3" key="1">
    <citation type="submission" date="2021-02" db="EMBL/GenBank/DDBJ databases">
        <authorList>
            <person name="Dougan E. K."/>
            <person name="Rhodes N."/>
            <person name="Thang M."/>
            <person name="Chan C."/>
        </authorList>
    </citation>
    <scope>NUCLEOTIDE SEQUENCE</scope>
</reference>
<evidence type="ECO:0000259" key="2">
    <source>
        <dbReference type="PROSITE" id="PS50222"/>
    </source>
</evidence>
<dbReference type="CDD" id="cd00051">
    <property type="entry name" value="EFh"/>
    <property type="match status" value="1"/>
</dbReference>
<dbReference type="PROSITE" id="PS00018">
    <property type="entry name" value="EF_HAND_1"/>
    <property type="match status" value="1"/>
</dbReference>
<sequence>MKTGKLERPELCQAAGILEAQAKALFRKFDSIADGVINEDELRKVLIQIGIVEEDVSRMFAEADFNEDGRVDYEEFLTWLSGRAPTAVDAFAFPAFEPTDYNCTGQLEKSAWARKMNEKFEQLGKQAFLEWVDKQSHALSRGLGKQGATILLKGLPNPLDGLQRHALEFVESMWGKESVYRTYCQEYGLRTHARIVHVSGTKEYTPPSTGHMQTFHGGKVCVERAVKIAIANPKPDLKTWGIAYHGIDTHARDGWSKSGPRFTGYGGAHGPGIYTTPSFSLAGVYALRRWTKEWRYDDVPSRYLREGEEMHFIAILMCALEPGKFKKCSNTCDGVSATTEGWGSDGTEWVVPGENGKEVPEVQIYGVNFCYFRDNPRA</sequence>
<evidence type="ECO:0000313" key="3">
    <source>
        <dbReference type="EMBL" id="CAE8718458.1"/>
    </source>
</evidence>
<proteinExistence type="predicted"/>
<dbReference type="PROSITE" id="PS50222">
    <property type="entry name" value="EF_HAND_2"/>
    <property type="match status" value="1"/>
</dbReference>
<comment type="caution">
    <text evidence="3">The sequence shown here is derived from an EMBL/GenBank/DDBJ whole genome shotgun (WGS) entry which is preliminary data.</text>
</comment>
<dbReference type="Gene3D" id="1.10.238.10">
    <property type="entry name" value="EF-hand"/>
    <property type="match status" value="1"/>
</dbReference>
<dbReference type="SMART" id="SM00054">
    <property type="entry name" value="EFh"/>
    <property type="match status" value="2"/>
</dbReference>
<dbReference type="EMBL" id="CAJNNW010033373">
    <property type="protein sequence ID" value="CAE8718458.1"/>
    <property type="molecule type" value="Genomic_DNA"/>
</dbReference>
<dbReference type="Proteomes" id="UP000626109">
    <property type="component" value="Unassembled WGS sequence"/>
</dbReference>
<feature type="domain" description="EF-hand" evidence="2">
    <location>
        <begin position="51"/>
        <end position="86"/>
    </location>
</feature>
<dbReference type="GO" id="GO:0005509">
    <property type="term" value="F:calcium ion binding"/>
    <property type="evidence" value="ECO:0007669"/>
    <property type="project" value="InterPro"/>
</dbReference>
<dbReference type="SUPFAM" id="SSF47473">
    <property type="entry name" value="EF-hand"/>
    <property type="match status" value="1"/>
</dbReference>
<keyword evidence="1" id="KW-0106">Calcium</keyword>
<dbReference type="AlphaFoldDB" id="A0A813L5M3"/>
<evidence type="ECO:0000256" key="1">
    <source>
        <dbReference type="ARBA" id="ARBA00022837"/>
    </source>
</evidence>
<name>A0A813L5M3_POLGL</name>